<dbReference type="Pfam" id="PF19785">
    <property type="entry name" value="UPF0738"/>
    <property type="match status" value="1"/>
</dbReference>
<evidence type="ECO:0000313" key="2">
    <source>
        <dbReference type="Proteomes" id="UP001148125"/>
    </source>
</evidence>
<dbReference type="EMBL" id="JAOTPO010000002">
    <property type="protein sequence ID" value="MDE5412649.1"/>
    <property type="molecule type" value="Genomic_DNA"/>
</dbReference>
<comment type="caution">
    <text evidence="1">The sequence shown here is derived from an EMBL/GenBank/DDBJ whole genome shotgun (WGS) entry which is preliminary data.</text>
</comment>
<protein>
    <submittedName>
        <fullName evidence="1">Uncharacterized protein</fullName>
    </submittedName>
</protein>
<dbReference type="InterPro" id="IPR020908">
    <property type="entry name" value="UPF0738"/>
</dbReference>
<sequence length="126" mass="14784">MKPIEINQVSTKEDKIILHTSQPLLKEEASTLKAAGRMLADSDQLSFIYLLEDDQRYRHVSIPEFLWTELYSELKEKENVYIELLPDEELHCNSFKDEFQYLLENIQDNSNYGDKMVEAVGRIITK</sequence>
<accession>A0ABT5VEK9</accession>
<dbReference type="RefSeq" id="WP_275117278.1">
    <property type="nucleotide sequence ID" value="NZ_JAOTPO010000002.1"/>
</dbReference>
<evidence type="ECO:0000313" key="1">
    <source>
        <dbReference type="EMBL" id="MDE5412649.1"/>
    </source>
</evidence>
<name>A0ABT5VEK9_9BACI</name>
<gene>
    <name evidence="1" type="ORF">N7Z68_04570</name>
</gene>
<keyword evidence="2" id="KW-1185">Reference proteome</keyword>
<proteinExistence type="predicted"/>
<organism evidence="1 2">
    <name type="scientific">Alkalihalobacterium chitinilyticum</name>
    <dbReference type="NCBI Taxonomy" id="2980103"/>
    <lineage>
        <taxon>Bacteria</taxon>
        <taxon>Bacillati</taxon>
        <taxon>Bacillota</taxon>
        <taxon>Bacilli</taxon>
        <taxon>Bacillales</taxon>
        <taxon>Bacillaceae</taxon>
        <taxon>Alkalihalobacterium</taxon>
    </lineage>
</organism>
<reference evidence="1" key="1">
    <citation type="submission" date="2024-05" db="EMBL/GenBank/DDBJ databases">
        <title>Alkalihalobacillus sp. strain MEB203 novel alkaliphilic bacterium from Lonar Lake, India.</title>
        <authorList>
            <person name="Joshi A."/>
            <person name="Thite S."/>
            <person name="Mengade P."/>
        </authorList>
    </citation>
    <scope>NUCLEOTIDE SEQUENCE</scope>
    <source>
        <strain evidence="1">MEB 203</strain>
    </source>
</reference>
<dbReference type="Proteomes" id="UP001148125">
    <property type="component" value="Unassembled WGS sequence"/>
</dbReference>